<keyword evidence="4" id="KW-1185">Reference proteome</keyword>
<organism evidence="3 4">
    <name type="scientific">Butyricicoccus pullicaecorum 1.2</name>
    <dbReference type="NCBI Taxonomy" id="1203606"/>
    <lineage>
        <taxon>Bacteria</taxon>
        <taxon>Bacillati</taxon>
        <taxon>Bacillota</taxon>
        <taxon>Clostridia</taxon>
        <taxon>Eubacteriales</taxon>
        <taxon>Butyricicoccaceae</taxon>
        <taxon>Butyricicoccus</taxon>
    </lineage>
</organism>
<proteinExistence type="inferred from homology"/>
<dbReference type="Pfam" id="PF03401">
    <property type="entry name" value="TctC"/>
    <property type="match status" value="1"/>
</dbReference>
<feature type="signal peptide" evidence="2">
    <location>
        <begin position="1"/>
        <end position="25"/>
    </location>
</feature>
<sequence>MKKMKKLAALAVAALTLTASLTACGGGGSDTNADGTFTPTKTITWVCTSGAGGGSDIFSRKIADIMKNEDLVNGQTIVISNETDGAGEVGRNKIATMTMNADYNLLTFNSGDLMPMVTNTANRSSNFRILAIMAVDKQLLFSCGSATGKTAYAKTGADMTDFAAAIEAAKNGTYVVIGGSKGDDIATYQALIEELGLTEDQMGYITYDSTGDAITAALGGNLDFVISKPAAASQYVESGDLTPALALSTERFGGNLADAPTLSEIGDYENVEVPVWRGVAAPKAMSDAAVAFWSDALKKVSETQAWNDEYLVPNQLISQYMNSADATAYVSEFEADYMASNGLS</sequence>
<evidence type="ECO:0000256" key="1">
    <source>
        <dbReference type="ARBA" id="ARBA00006987"/>
    </source>
</evidence>
<dbReference type="PROSITE" id="PS51257">
    <property type="entry name" value="PROKAR_LIPOPROTEIN"/>
    <property type="match status" value="1"/>
</dbReference>
<protein>
    <recommendedName>
        <fullName evidence="5">Tricarboxylic transport membrane protein</fullName>
    </recommendedName>
</protein>
<dbReference type="Proteomes" id="UP000013981">
    <property type="component" value="Unassembled WGS sequence"/>
</dbReference>
<dbReference type="HOGENOM" id="CLU_045683_1_0_9"/>
<dbReference type="PIRSF" id="PIRSF017082">
    <property type="entry name" value="YflP"/>
    <property type="match status" value="1"/>
</dbReference>
<dbReference type="InterPro" id="IPR005064">
    <property type="entry name" value="BUG"/>
</dbReference>
<comment type="similarity">
    <text evidence="1">Belongs to the UPF0065 (bug) family.</text>
</comment>
<gene>
    <name evidence="3" type="ORF">HMPREF1526_02984</name>
</gene>
<dbReference type="InterPro" id="IPR042100">
    <property type="entry name" value="Bug_dom1"/>
</dbReference>
<dbReference type="Gene3D" id="3.40.190.10">
    <property type="entry name" value="Periplasmic binding protein-like II"/>
    <property type="match status" value="1"/>
</dbReference>
<dbReference type="PANTHER" id="PTHR42928:SF3">
    <property type="entry name" value="UPF0065 PROTEIN YFLP"/>
    <property type="match status" value="1"/>
</dbReference>
<comment type="caution">
    <text evidence="3">The sequence shown here is derived from an EMBL/GenBank/DDBJ whole genome shotgun (WGS) entry which is preliminary data.</text>
</comment>
<evidence type="ECO:0000313" key="3">
    <source>
        <dbReference type="EMBL" id="EOQ35517.1"/>
    </source>
</evidence>
<dbReference type="PANTHER" id="PTHR42928">
    <property type="entry name" value="TRICARBOXYLATE-BINDING PROTEIN"/>
    <property type="match status" value="1"/>
</dbReference>
<accession>R8VX82</accession>
<reference evidence="3 4" key="1">
    <citation type="submission" date="2013-01" db="EMBL/GenBank/DDBJ databases">
        <title>The Genome Sequence of Butyricicoccus pullicaecorum 1.2.</title>
        <authorList>
            <consortium name="The Broad Institute Genome Sequencing Platform"/>
            <person name="Earl A."/>
            <person name="Ward D."/>
            <person name="Feldgarden M."/>
            <person name="Gevers D."/>
            <person name="Van Immerseel F."/>
            <person name="Eeckhaut V."/>
            <person name="Walker B."/>
            <person name="Young S.K."/>
            <person name="Zeng Q."/>
            <person name="Gargeya S."/>
            <person name="Fitzgerald M."/>
            <person name="Haas B."/>
            <person name="Abouelleil A."/>
            <person name="Alvarado L."/>
            <person name="Arachchi H.M."/>
            <person name="Berlin A.M."/>
            <person name="Chapman S.B."/>
            <person name="Dewar J."/>
            <person name="Goldberg J."/>
            <person name="Griggs A."/>
            <person name="Gujja S."/>
            <person name="Hansen M."/>
            <person name="Howarth C."/>
            <person name="Imamovic A."/>
            <person name="Larimer J."/>
            <person name="McCowan C."/>
            <person name="Murphy C."/>
            <person name="Neiman D."/>
            <person name="Pearson M."/>
            <person name="Priest M."/>
            <person name="Roberts A."/>
            <person name="Saif S."/>
            <person name="Shea T."/>
            <person name="Sisk P."/>
            <person name="Sykes S."/>
            <person name="Wortman J."/>
            <person name="Nusbaum C."/>
            <person name="Birren B."/>
        </authorList>
    </citation>
    <scope>NUCLEOTIDE SEQUENCE [LARGE SCALE GENOMIC DNA]</scope>
    <source>
        <strain evidence="3 4">1.2</strain>
    </source>
</reference>
<dbReference type="eggNOG" id="COG3181">
    <property type="taxonomic scope" value="Bacteria"/>
</dbReference>
<dbReference type="Gene3D" id="3.40.190.150">
    <property type="entry name" value="Bordetella uptake gene, domain 1"/>
    <property type="match status" value="1"/>
</dbReference>
<dbReference type="RefSeq" id="WP_016149070.1">
    <property type="nucleotide sequence ID" value="NZ_KB976105.1"/>
</dbReference>
<name>R8VX82_9FIRM</name>
<evidence type="ECO:0000256" key="2">
    <source>
        <dbReference type="SAM" id="SignalP"/>
    </source>
</evidence>
<keyword evidence="2" id="KW-0732">Signal</keyword>
<dbReference type="AlphaFoldDB" id="R8VX82"/>
<dbReference type="EMBL" id="AQOB01000015">
    <property type="protein sequence ID" value="EOQ35517.1"/>
    <property type="molecule type" value="Genomic_DNA"/>
</dbReference>
<dbReference type="PATRIC" id="fig|1203606.4.peg.2940"/>
<feature type="chain" id="PRO_5038616706" description="Tricarboxylic transport membrane protein" evidence="2">
    <location>
        <begin position="26"/>
        <end position="344"/>
    </location>
</feature>
<evidence type="ECO:0000313" key="4">
    <source>
        <dbReference type="Proteomes" id="UP000013981"/>
    </source>
</evidence>
<evidence type="ECO:0008006" key="5">
    <source>
        <dbReference type="Google" id="ProtNLM"/>
    </source>
</evidence>